<keyword evidence="7" id="KW-0805">Transcription regulation</keyword>
<dbReference type="RefSeq" id="XP_049265855.1">
    <property type="nucleotide sequence ID" value="XM_049410546.1"/>
</dbReference>
<dbReference type="EMBL" id="JAGSYN010000048">
    <property type="protein sequence ID" value="KAG7665623.1"/>
    <property type="molecule type" value="Genomic_DNA"/>
</dbReference>
<evidence type="ECO:0000313" key="10">
    <source>
        <dbReference type="Proteomes" id="UP000694255"/>
    </source>
</evidence>
<evidence type="ECO:0000313" key="9">
    <source>
        <dbReference type="EMBL" id="KAG7665623.1"/>
    </source>
</evidence>
<evidence type="ECO:0000256" key="4">
    <source>
        <dbReference type="ARBA" id="ARBA00022833"/>
    </source>
</evidence>
<evidence type="ECO:0000256" key="3">
    <source>
        <dbReference type="ARBA" id="ARBA00022763"/>
    </source>
</evidence>
<dbReference type="GO" id="GO:0006355">
    <property type="term" value="P:regulation of DNA-templated transcription"/>
    <property type="evidence" value="ECO:0007669"/>
    <property type="project" value="InterPro"/>
</dbReference>
<keyword evidence="10" id="KW-1185">Reference proteome</keyword>
<dbReference type="GO" id="GO:0006289">
    <property type="term" value="P:nucleotide-excision repair"/>
    <property type="evidence" value="ECO:0007669"/>
    <property type="project" value="UniProtKB-UniRule"/>
</dbReference>
<dbReference type="GeneID" id="73467630"/>
<evidence type="ECO:0000256" key="5">
    <source>
        <dbReference type="ARBA" id="ARBA00023204"/>
    </source>
</evidence>
<dbReference type="OrthoDB" id="17307at2759"/>
<sequence>MEAISESVFTDTTSSAEIASDDPSLLTVILDISPIGWYNIRHLITIQEITKSLLVFLNAHLSLNNSNQVAFIASAPSGSRFLYPNPAKNYQEVKNHHKNGTGTGNDEKLHTYVNKGMYRQFRIVDNSVLEELDAFLEEINNNIDANKSTESKLSGALSMALTYTNRMLKLDQSISTTTASAISSTTSINTGGSSSTTSGGGGSSTSGSSASTSITSMKSRILIVSANDDDDIKYIPIMNSIFAAQKMKLSIDIAKLGPHNSSFLQQPSDATNGIYLHIQDPRGIIQILSTAYFIEPNLRPFIILPTNSNVNYRASCFITGKAVDVGYVCSVCLCIMSVLPESGYCPACNSEFDKKIIQSLNREPVVLSNKKKRKLDISKNGS</sequence>
<comment type="similarity">
    <text evidence="7">Belongs to the TFB4 family.</text>
</comment>
<evidence type="ECO:0000256" key="7">
    <source>
        <dbReference type="RuleBase" id="RU368090"/>
    </source>
</evidence>
<dbReference type="Pfam" id="PF03850">
    <property type="entry name" value="Tfb4"/>
    <property type="match status" value="1"/>
</dbReference>
<proteinExistence type="inferred from homology"/>
<dbReference type="GO" id="GO:0000439">
    <property type="term" value="C:transcription factor TFIIH core complex"/>
    <property type="evidence" value="ECO:0007669"/>
    <property type="project" value="UniProtKB-UniRule"/>
</dbReference>
<keyword evidence="7" id="KW-0863">Zinc-finger</keyword>
<comment type="subcellular location">
    <subcellularLocation>
        <location evidence="1 7">Nucleus</location>
    </subcellularLocation>
</comment>
<keyword evidence="5 7" id="KW-0234">DNA repair</keyword>
<accession>A0A8J5QQ51</accession>
<keyword evidence="7" id="KW-0804">Transcription</keyword>
<keyword evidence="2 7" id="KW-0479">Metal-binding</keyword>
<feature type="region of interest" description="Disordered" evidence="8">
    <location>
        <begin position="184"/>
        <end position="212"/>
    </location>
</feature>
<dbReference type="GO" id="GO:0005675">
    <property type="term" value="C:transcription factor TFIIH holo complex"/>
    <property type="evidence" value="ECO:0007669"/>
    <property type="project" value="UniProtKB-UniRule"/>
</dbReference>
<dbReference type="GO" id="GO:0008270">
    <property type="term" value="F:zinc ion binding"/>
    <property type="evidence" value="ECO:0007669"/>
    <property type="project" value="UniProtKB-KW"/>
</dbReference>
<dbReference type="InterPro" id="IPR004600">
    <property type="entry name" value="TFIIH_Tfb4/GTF2H3"/>
</dbReference>
<protein>
    <recommendedName>
        <fullName evidence="7">General transcription and DNA repair factor IIH subunit TFB4</fullName>
        <shortName evidence="7">TFIIH subunit TFB4</shortName>
    </recommendedName>
    <alternativeName>
        <fullName evidence="7">RNA polymerase II transcription factor B subunit 4</fullName>
    </alternativeName>
</protein>
<evidence type="ECO:0000256" key="2">
    <source>
        <dbReference type="ARBA" id="ARBA00022723"/>
    </source>
</evidence>
<evidence type="ECO:0000256" key="6">
    <source>
        <dbReference type="ARBA" id="ARBA00023242"/>
    </source>
</evidence>
<dbReference type="AlphaFoldDB" id="A0A8J5QQ51"/>
<keyword evidence="3 7" id="KW-0227">DNA damage</keyword>
<dbReference type="PANTHER" id="PTHR12831:SF0">
    <property type="entry name" value="GENERAL TRANSCRIPTION FACTOR IIH SUBUNIT 3"/>
    <property type="match status" value="1"/>
</dbReference>
<keyword evidence="6 7" id="KW-0539">Nucleus</keyword>
<name>A0A8J5QQ51_9ASCO</name>
<evidence type="ECO:0000256" key="8">
    <source>
        <dbReference type="SAM" id="MobiDB-lite"/>
    </source>
</evidence>
<organism evidence="9 10">
    <name type="scientific">[Candida] subhashii</name>
    <dbReference type="NCBI Taxonomy" id="561895"/>
    <lineage>
        <taxon>Eukaryota</taxon>
        <taxon>Fungi</taxon>
        <taxon>Dikarya</taxon>
        <taxon>Ascomycota</taxon>
        <taxon>Saccharomycotina</taxon>
        <taxon>Pichiomycetes</taxon>
        <taxon>Debaryomycetaceae</taxon>
        <taxon>Spathaspora</taxon>
    </lineage>
</organism>
<reference evidence="9 10" key="1">
    <citation type="journal article" date="2021" name="DNA Res.">
        <title>Genome analysis of Candida subhashii reveals its hybrid nature and dual mitochondrial genome conformations.</title>
        <authorList>
            <person name="Mixao V."/>
            <person name="Hegedusova E."/>
            <person name="Saus E."/>
            <person name="Pryszcz L.P."/>
            <person name="Cillingova A."/>
            <person name="Nosek J."/>
            <person name="Gabaldon T."/>
        </authorList>
    </citation>
    <scope>NUCLEOTIDE SEQUENCE [LARGE SCALE GENOMIC DNA]</scope>
    <source>
        <strain evidence="9 10">CBS 10753</strain>
    </source>
</reference>
<comment type="function">
    <text evidence="7">Component of the general transcription and DNA repair factor IIH (TFIIH) core complex, which is involved in general and transcription-coupled nucleotide excision repair (NER) of damaged DNA and, when complexed to TFIIK, in RNA transcription by RNA polymerase II. In NER, TFIIH acts by opening DNA around the lesion to allow the excision of the damaged oligonucleotide and its replacement by a new DNA fragment. In transcription, TFIIH has an essential role in transcription initiation. When the pre-initiation complex (PIC) has been established, TFIIH is required for promoter opening and promoter escape. Phosphorylation of the C-terminal tail (CTD) of the largest subunit of RNA polymerase II by the kinase module TFIIK controls the initiation of transcription.</text>
</comment>
<keyword evidence="4 7" id="KW-0862">Zinc</keyword>
<dbReference type="Proteomes" id="UP000694255">
    <property type="component" value="Unassembled WGS sequence"/>
</dbReference>
<gene>
    <name evidence="9" type="ORF">J8A68_000829</name>
</gene>
<feature type="compositionally biased region" description="Low complexity" evidence="8">
    <location>
        <begin position="184"/>
        <end position="197"/>
    </location>
</feature>
<comment type="caution">
    <text evidence="9">The sequence shown here is derived from an EMBL/GenBank/DDBJ whole genome shotgun (WGS) entry which is preliminary data.</text>
</comment>
<evidence type="ECO:0000256" key="1">
    <source>
        <dbReference type="ARBA" id="ARBA00004123"/>
    </source>
</evidence>
<comment type="subunit">
    <text evidence="7">Component of the 7-subunit TFIIH core complex composed of XPB/SSL2, XPD/RAD3, SSL1, TFB1, TFB2, TFB4 and TFB5, which is active in NER. The core complex associates with the 3-subunit CTD-kinase module TFIIK composed of CCL1, KIN28 and TFB3 to form the 10-subunit holoenzyme (holo-TFIIH) active in transcription.</text>
</comment>
<dbReference type="PANTHER" id="PTHR12831">
    <property type="entry name" value="TRANSCRIPTION INITIATION FACTOR IIH TFIIH , POLYPEPTIDE 3-RELATED"/>
    <property type="match status" value="1"/>
</dbReference>